<proteinExistence type="predicted"/>
<organism evidence="1 2">
    <name type="scientific">Panagrolaimus sp. PS1159</name>
    <dbReference type="NCBI Taxonomy" id="55785"/>
    <lineage>
        <taxon>Eukaryota</taxon>
        <taxon>Metazoa</taxon>
        <taxon>Ecdysozoa</taxon>
        <taxon>Nematoda</taxon>
        <taxon>Chromadorea</taxon>
        <taxon>Rhabditida</taxon>
        <taxon>Tylenchina</taxon>
        <taxon>Panagrolaimomorpha</taxon>
        <taxon>Panagrolaimoidea</taxon>
        <taxon>Panagrolaimidae</taxon>
        <taxon>Panagrolaimus</taxon>
    </lineage>
</organism>
<sequence>MIVVVTRKSDSEVVVTAAAPKSSPGRTKSPGRGVGRPKSTAKTPRTKSPSKSPTKSPTKSPRTRTKSPSKSSTPSRKSRSRSNGSRGTPKTLASQIIEKSSHIASTIGDKSSRLASTALDKSKNLASSIGDKFESSVSRKRTPSHNIKDESPQHTPDSYRRRSPSPIFSSTRPRRAAASAGYRDLQGTESARYLNTRRVEASRPSGILPSVSWPKWTRNIRNHFKRHSTFYSVLLTILIGLTTFYLFGKQIQKQLHSMRHSLEEIYEEQRQRFDTMFMESPTEKAARENALPPPPPPNHERAPVKPPNPHIPKVPKGVVEPPQNL</sequence>
<dbReference type="Proteomes" id="UP000887580">
    <property type="component" value="Unplaced"/>
</dbReference>
<name>A0AC35F9Y5_9BILA</name>
<protein>
    <submittedName>
        <fullName evidence="2">Uncharacterized protein</fullName>
    </submittedName>
</protein>
<evidence type="ECO:0000313" key="1">
    <source>
        <dbReference type="Proteomes" id="UP000887580"/>
    </source>
</evidence>
<evidence type="ECO:0000313" key="2">
    <source>
        <dbReference type="WBParaSite" id="PS1159_v2.g15367.t2"/>
    </source>
</evidence>
<dbReference type="WBParaSite" id="PS1159_v2.g15367.t2">
    <property type="protein sequence ID" value="PS1159_v2.g15367.t2"/>
    <property type="gene ID" value="PS1159_v2.g15367"/>
</dbReference>
<accession>A0AC35F9Y5</accession>
<reference evidence="2" key="1">
    <citation type="submission" date="2022-11" db="UniProtKB">
        <authorList>
            <consortium name="WormBaseParasite"/>
        </authorList>
    </citation>
    <scope>IDENTIFICATION</scope>
</reference>